<organism evidence="1 2">
    <name type="scientific">Aestuariispira insulae</name>
    <dbReference type="NCBI Taxonomy" id="1461337"/>
    <lineage>
        <taxon>Bacteria</taxon>
        <taxon>Pseudomonadati</taxon>
        <taxon>Pseudomonadota</taxon>
        <taxon>Alphaproteobacteria</taxon>
        <taxon>Rhodospirillales</taxon>
        <taxon>Kiloniellaceae</taxon>
        <taxon>Aestuariispira</taxon>
    </lineage>
</organism>
<accession>A0A3D9HWL4</accession>
<proteinExistence type="predicted"/>
<keyword evidence="2" id="KW-1185">Reference proteome</keyword>
<dbReference type="InterPro" id="IPR009922">
    <property type="entry name" value="DUF1457"/>
</dbReference>
<sequence length="148" mass="17166">MHFQHSIHQKFYEYWNKKRGKRAAPSRSDMDPIEFHKLLPNLIIYRVEETPRNYQISLVGTGLTEALGKDLTGLYLNEFIHDEQLQHARNQLDDVAINFQPRIDELDAGFAGKPHVKYSRLLLPLSSDGERADRLIGCLAVNQRPENR</sequence>
<dbReference type="Pfam" id="PF07310">
    <property type="entry name" value="PAS_5"/>
    <property type="match status" value="1"/>
</dbReference>
<reference evidence="1 2" key="1">
    <citation type="submission" date="2018-07" db="EMBL/GenBank/DDBJ databases">
        <title>Genomic Encyclopedia of Type Strains, Phase III (KMG-III): the genomes of soil and plant-associated and newly described type strains.</title>
        <authorList>
            <person name="Whitman W."/>
        </authorList>
    </citation>
    <scope>NUCLEOTIDE SEQUENCE [LARGE SCALE GENOMIC DNA]</scope>
    <source>
        <strain evidence="1 2">CECT 8488</strain>
    </source>
</reference>
<evidence type="ECO:0000313" key="1">
    <source>
        <dbReference type="EMBL" id="RED53771.1"/>
    </source>
</evidence>
<protein>
    <submittedName>
        <fullName evidence="1">PAS domain-containing protein</fullName>
    </submittedName>
</protein>
<comment type="caution">
    <text evidence="1">The sequence shown here is derived from an EMBL/GenBank/DDBJ whole genome shotgun (WGS) entry which is preliminary data.</text>
</comment>
<dbReference type="RefSeq" id="WP_115934882.1">
    <property type="nucleotide sequence ID" value="NZ_QRDW01000001.1"/>
</dbReference>
<dbReference type="OrthoDB" id="8449511at2"/>
<name>A0A3D9HWL4_9PROT</name>
<evidence type="ECO:0000313" key="2">
    <source>
        <dbReference type="Proteomes" id="UP000256845"/>
    </source>
</evidence>
<dbReference type="Proteomes" id="UP000256845">
    <property type="component" value="Unassembled WGS sequence"/>
</dbReference>
<dbReference type="EMBL" id="QRDW01000001">
    <property type="protein sequence ID" value="RED53771.1"/>
    <property type="molecule type" value="Genomic_DNA"/>
</dbReference>
<gene>
    <name evidence="1" type="ORF">DFP90_101570</name>
</gene>
<dbReference type="AlphaFoldDB" id="A0A3D9HWL4"/>